<organism evidence="1">
    <name type="scientific">Siphoviridae sp. ct7aK2</name>
    <dbReference type="NCBI Taxonomy" id="2825351"/>
    <lineage>
        <taxon>Viruses</taxon>
        <taxon>Duplodnaviria</taxon>
        <taxon>Heunggongvirae</taxon>
        <taxon>Uroviricota</taxon>
        <taxon>Caudoviricetes</taxon>
    </lineage>
</organism>
<protein>
    <submittedName>
        <fullName evidence="1">Uncharacterized protein</fullName>
    </submittedName>
</protein>
<evidence type="ECO:0000313" key="1">
    <source>
        <dbReference type="EMBL" id="DAF91082.1"/>
    </source>
</evidence>
<name>A0A8S5U9L5_9CAUD</name>
<reference evidence="1" key="1">
    <citation type="journal article" date="2021" name="Proc. Natl. Acad. Sci. U.S.A.">
        <title>A Catalog of Tens of Thousands of Viruses from Human Metagenomes Reveals Hidden Associations with Chronic Diseases.</title>
        <authorList>
            <person name="Tisza M.J."/>
            <person name="Buck C.B."/>
        </authorList>
    </citation>
    <scope>NUCLEOTIDE SEQUENCE</scope>
    <source>
        <strain evidence="1">Ct7aK2</strain>
    </source>
</reference>
<accession>A0A8S5U9L5</accession>
<sequence>MRCVCVFICFLLWLIATLLLAITFIGLGICMSDEWLEMGDNIIDKL</sequence>
<dbReference type="EMBL" id="BK016044">
    <property type="protein sequence ID" value="DAF91082.1"/>
    <property type="molecule type" value="Genomic_DNA"/>
</dbReference>
<proteinExistence type="predicted"/>